<gene>
    <name evidence="1" type="ORF">GCM10009850_074110</name>
</gene>
<protein>
    <submittedName>
        <fullName evidence="1">Uncharacterized protein</fullName>
    </submittedName>
</protein>
<organism evidence="1 2">
    <name type="scientific">Nonomuraea monospora</name>
    <dbReference type="NCBI Taxonomy" id="568818"/>
    <lineage>
        <taxon>Bacteria</taxon>
        <taxon>Bacillati</taxon>
        <taxon>Actinomycetota</taxon>
        <taxon>Actinomycetes</taxon>
        <taxon>Streptosporangiales</taxon>
        <taxon>Streptosporangiaceae</taxon>
        <taxon>Nonomuraea</taxon>
    </lineage>
</organism>
<name>A0ABP5PJN9_9ACTN</name>
<reference evidence="2" key="1">
    <citation type="journal article" date="2019" name="Int. J. Syst. Evol. Microbiol.">
        <title>The Global Catalogue of Microorganisms (GCM) 10K type strain sequencing project: providing services to taxonomists for standard genome sequencing and annotation.</title>
        <authorList>
            <consortium name="The Broad Institute Genomics Platform"/>
            <consortium name="The Broad Institute Genome Sequencing Center for Infectious Disease"/>
            <person name="Wu L."/>
            <person name="Ma J."/>
        </authorList>
    </citation>
    <scope>NUCLEOTIDE SEQUENCE [LARGE SCALE GENOMIC DNA]</scope>
    <source>
        <strain evidence="2">JCM 16114</strain>
    </source>
</reference>
<evidence type="ECO:0000313" key="1">
    <source>
        <dbReference type="EMBL" id="GAA2211950.1"/>
    </source>
</evidence>
<proteinExistence type="predicted"/>
<keyword evidence="2" id="KW-1185">Reference proteome</keyword>
<comment type="caution">
    <text evidence="1">The sequence shown here is derived from an EMBL/GenBank/DDBJ whole genome shotgun (WGS) entry which is preliminary data.</text>
</comment>
<accession>A0ABP5PJN9</accession>
<dbReference type="EMBL" id="BAAAQX010000023">
    <property type="protein sequence ID" value="GAA2211950.1"/>
    <property type="molecule type" value="Genomic_DNA"/>
</dbReference>
<sequence>MISPPSASAVNATAAAVAAYAPGTESGEAAMAATTAITIPRLKPRMDDLQSIGKHEYRIPSHPELAVSIFFGWLHPDLS</sequence>
<evidence type="ECO:0000313" key="2">
    <source>
        <dbReference type="Proteomes" id="UP001499843"/>
    </source>
</evidence>
<dbReference type="Proteomes" id="UP001499843">
    <property type="component" value="Unassembled WGS sequence"/>
</dbReference>